<dbReference type="STRING" id="288768.SAMEA3906486_04381"/>
<evidence type="ECO:0000313" key="1">
    <source>
        <dbReference type="EMBL" id="SAI72967.1"/>
    </source>
</evidence>
<protein>
    <submittedName>
        <fullName evidence="1">Uncharacterized protein</fullName>
    </submittedName>
</protein>
<name>A0A157SRD0_9BORD</name>
<dbReference type="Proteomes" id="UP000076848">
    <property type="component" value="Unassembled WGS sequence"/>
</dbReference>
<accession>A0A157SRD0</accession>
<reference evidence="1 2" key="1">
    <citation type="submission" date="2016-04" db="EMBL/GenBank/DDBJ databases">
        <authorList>
            <consortium name="Pathogen Informatics"/>
        </authorList>
    </citation>
    <scope>NUCLEOTIDE SEQUENCE [LARGE SCALE GENOMIC DNA]</scope>
    <source>
        <strain evidence="1 2">H050680373</strain>
    </source>
</reference>
<evidence type="ECO:0000313" key="2">
    <source>
        <dbReference type="Proteomes" id="UP000076848"/>
    </source>
</evidence>
<organism evidence="1 2">
    <name type="scientific">Bordetella ansorpii</name>
    <dbReference type="NCBI Taxonomy" id="288768"/>
    <lineage>
        <taxon>Bacteria</taxon>
        <taxon>Pseudomonadati</taxon>
        <taxon>Pseudomonadota</taxon>
        <taxon>Betaproteobacteria</taxon>
        <taxon>Burkholderiales</taxon>
        <taxon>Alcaligenaceae</taxon>
        <taxon>Bordetella</taxon>
    </lineage>
</organism>
<sequence length="54" mass="5886">MPAVDRIDEGFHAGADLVMRDEFGPRRVGFAYRSVDFGPEPAVIAGSLVFGFEL</sequence>
<dbReference type="AlphaFoldDB" id="A0A157SRD0"/>
<gene>
    <name evidence="1" type="ORF">SAMEA3906486_04381</name>
</gene>
<dbReference type="EMBL" id="FKIF01000008">
    <property type="protein sequence ID" value="SAI72967.1"/>
    <property type="molecule type" value="Genomic_DNA"/>
</dbReference>
<keyword evidence="2" id="KW-1185">Reference proteome</keyword>
<proteinExistence type="predicted"/>